<sequence length="203" mass="23102">MLQYQTIEPATLELLRDLLAIPEFKNLRLAGGTSLALQIGHRKSIDLDLFGAIEIEPNEILDILNSIGSLTTIRNMRNIHVFMINGIKVDIINYSYPWLHQANKADGLRLASIEDIAAMKLAAIAGRGTRKDFIDIHFLLRQFSLQEMLDLYTAKYADGSVFMILKSLIYFDDAENDPEPFMFEAIDWNLVKSELRDEVARLT</sequence>
<comment type="caution">
    <text evidence="1">The sequence shown here is derived from an EMBL/GenBank/DDBJ whole genome shotgun (WGS) entry which is preliminary data.</text>
</comment>
<dbReference type="Proteomes" id="UP000033035">
    <property type="component" value="Unassembled WGS sequence"/>
</dbReference>
<name>A0A0F5JDG6_9BACT</name>
<protein>
    <recommendedName>
        <fullName evidence="3">Nucleotidyl transferase AbiEii/AbiGii toxin family protein</fullName>
    </recommendedName>
</protein>
<gene>
    <name evidence="1" type="ORF">HMPREF1536_02972</name>
</gene>
<accession>A0A0F5JDG6</accession>
<proteinExistence type="predicted"/>
<dbReference type="EMBL" id="AQHW01000015">
    <property type="protein sequence ID" value="KKB55502.1"/>
    <property type="molecule type" value="Genomic_DNA"/>
</dbReference>
<organism evidence="1 2">
    <name type="scientific">Parabacteroides gordonii MS-1 = DSM 23371</name>
    <dbReference type="NCBI Taxonomy" id="1203610"/>
    <lineage>
        <taxon>Bacteria</taxon>
        <taxon>Pseudomonadati</taxon>
        <taxon>Bacteroidota</taxon>
        <taxon>Bacteroidia</taxon>
        <taxon>Bacteroidales</taxon>
        <taxon>Tannerellaceae</taxon>
        <taxon>Parabacteroides</taxon>
    </lineage>
</organism>
<dbReference type="PATRIC" id="fig|1203610.3.peg.3040"/>
<reference evidence="1 2" key="1">
    <citation type="submission" date="2013-04" db="EMBL/GenBank/DDBJ databases">
        <title>The Genome Sequence of Parabacteroides gordonii DSM 23371.</title>
        <authorList>
            <consortium name="The Broad Institute Genomics Platform"/>
            <person name="Earl A."/>
            <person name="Ward D."/>
            <person name="Feldgarden M."/>
            <person name="Gevers D."/>
            <person name="Martens E."/>
            <person name="Sakamoto M."/>
            <person name="Benno Y."/>
            <person name="Suzuki N."/>
            <person name="Matsunaga N."/>
            <person name="Koshihara K."/>
            <person name="Seki M."/>
            <person name="Komiya H."/>
            <person name="Walker B."/>
            <person name="Young S."/>
            <person name="Zeng Q."/>
            <person name="Gargeya S."/>
            <person name="Fitzgerald M."/>
            <person name="Haas B."/>
            <person name="Abouelleil A."/>
            <person name="Allen A.W."/>
            <person name="Alvarado L."/>
            <person name="Arachchi H.M."/>
            <person name="Berlin A.M."/>
            <person name="Chapman S.B."/>
            <person name="Gainer-Dewar J."/>
            <person name="Goldberg J."/>
            <person name="Griggs A."/>
            <person name="Gujja S."/>
            <person name="Hansen M."/>
            <person name="Howarth C."/>
            <person name="Imamovic A."/>
            <person name="Ireland A."/>
            <person name="Larimer J."/>
            <person name="McCowan C."/>
            <person name="Murphy C."/>
            <person name="Pearson M."/>
            <person name="Poon T.W."/>
            <person name="Priest M."/>
            <person name="Roberts A."/>
            <person name="Saif S."/>
            <person name="Shea T."/>
            <person name="Sisk P."/>
            <person name="Sykes S."/>
            <person name="Wortman J."/>
            <person name="Nusbaum C."/>
            <person name="Birren B."/>
        </authorList>
    </citation>
    <scope>NUCLEOTIDE SEQUENCE [LARGE SCALE GENOMIC DNA]</scope>
    <source>
        <strain evidence="1 2">MS-1</strain>
    </source>
</reference>
<dbReference type="HOGENOM" id="CLU_106275_1_0_10"/>
<dbReference type="STRING" id="1203610.HMPREF1536_02972"/>
<evidence type="ECO:0008006" key="3">
    <source>
        <dbReference type="Google" id="ProtNLM"/>
    </source>
</evidence>
<evidence type="ECO:0000313" key="1">
    <source>
        <dbReference type="EMBL" id="KKB55502.1"/>
    </source>
</evidence>
<dbReference type="InterPro" id="IPR014942">
    <property type="entry name" value="AbiEii"/>
</dbReference>
<keyword evidence="2" id="KW-1185">Reference proteome</keyword>
<evidence type="ECO:0000313" key="2">
    <source>
        <dbReference type="Proteomes" id="UP000033035"/>
    </source>
</evidence>
<dbReference type="AlphaFoldDB" id="A0A0F5JDG6"/>
<dbReference type="Pfam" id="PF08843">
    <property type="entry name" value="AbiEii"/>
    <property type="match status" value="2"/>
</dbReference>
<dbReference type="RefSeq" id="WP_028728493.1">
    <property type="nucleotide sequence ID" value="NZ_AUAE01000031.1"/>
</dbReference>